<dbReference type="InterPro" id="IPR011011">
    <property type="entry name" value="Znf_FYVE_PHD"/>
</dbReference>
<evidence type="ECO:0000313" key="3">
    <source>
        <dbReference type="Proteomes" id="UP000245609"/>
    </source>
</evidence>
<dbReference type="SUPFAM" id="SSF57903">
    <property type="entry name" value="FYVE/PHD zinc finger"/>
    <property type="match status" value="1"/>
</dbReference>
<accession>A0A2T9ZLJ6</accession>
<dbReference type="STRING" id="133381.A0A2T9ZLJ6"/>
<organism evidence="2 3">
    <name type="scientific">Smittium megazygosporum</name>
    <dbReference type="NCBI Taxonomy" id="133381"/>
    <lineage>
        <taxon>Eukaryota</taxon>
        <taxon>Fungi</taxon>
        <taxon>Fungi incertae sedis</taxon>
        <taxon>Zoopagomycota</taxon>
        <taxon>Kickxellomycotina</taxon>
        <taxon>Harpellomycetes</taxon>
        <taxon>Harpellales</taxon>
        <taxon>Legeriomycetaceae</taxon>
        <taxon>Smittium</taxon>
    </lineage>
</organism>
<dbReference type="OrthoDB" id="5863171at2759"/>
<dbReference type="InterPro" id="IPR013083">
    <property type="entry name" value="Znf_RING/FYVE/PHD"/>
</dbReference>
<comment type="caution">
    <text evidence="2">The sequence shown here is derived from an EMBL/GenBank/DDBJ whole genome shotgun (WGS) entry which is preliminary data.</text>
</comment>
<name>A0A2T9ZLJ6_9FUNG</name>
<sequence length="472" mass="53524">MVVQTQELNENESLKIPFNIPFSKNEQIICDNSDFIMSQLSCKLKHIQDIFDSFLNTVSPSTYTNNTISDPSLNLSLYDSSFAPSPDPESVKIIVNDVFLTPPQDYNEFCISNSNLSQQVPTFNLSIPSTSNTEDNFQFDFDLPDSKEIEDTSESPQSPGYLNDTLENKFSSILISNSSLSEEKDDETTSQTTACNDSDWSDYEISETKYYLESSSTPKAQDLDSSSSTPNLFSDEIVEIETPNDSIPDLSISNKSLEQRLPSFYSDESSPPSSPEATVCENDTKLLKPTVFEYFTNSGVDWCRYCGTTEGINWRPGPWGKRTLCNKHGCDYKGYGFASRAPRLDLRSFLKESVHDRKIPVLQKYKYSSTDPIYYCSGCPNSYHKNCLQTLDLDDAIYKPDFFCHSSCLQSFKKNRIESSPLCAPNRLTSVILSKNLRPLLLRNQMSRIEKDTFHLGEKTKLKKRNLRGHNH</sequence>
<dbReference type="EMBL" id="MBFS01000006">
    <property type="protein sequence ID" value="PVV05432.1"/>
    <property type="molecule type" value="Genomic_DNA"/>
</dbReference>
<evidence type="ECO:0000313" key="2">
    <source>
        <dbReference type="EMBL" id="PVV05432.1"/>
    </source>
</evidence>
<proteinExistence type="predicted"/>
<reference evidence="2 3" key="1">
    <citation type="journal article" date="2018" name="MBio">
        <title>Comparative Genomics Reveals the Core Gene Toolbox for the Fungus-Insect Symbiosis.</title>
        <authorList>
            <person name="Wang Y."/>
            <person name="Stata M."/>
            <person name="Wang W."/>
            <person name="Stajich J.E."/>
            <person name="White M.M."/>
            <person name="Moncalvo J.M."/>
        </authorList>
    </citation>
    <scope>NUCLEOTIDE SEQUENCE [LARGE SCALE GENOMIC DNA]</scope>
    <source>
        <strain evidence="2 3">SC-DP-2</strain>
    </source>
</reference>
<dbReference type="AlphaFoldDB" id="A0A2T9ZLJ6"/>
<dbReference type="Proteomes" id="UP000245609">
    <property type="component" value="Unassembled WGS sequence"/>
</dbReference>
<keyword evidence="3" id="KW-1185">Reference proteome</keyword>
<dbReference type="CDD" id="cd15489">
    <property type="entry name" value="PHD_SF"/>
    <property type="match status" value="1"/>
</dbReference>
<dbReference type="Gene3D" id="3.30.40.10">
    <property type="entry name" value="Zinc/RING finger domain, C3HC4 (zinc finger)"/>
    <property type="match status" value="1"/>
</dbReference>
<evidence type="ECO:0000256" key="1">
    <source>
        <dbReference type="SAM" id="MobiDB-lite"/>
    </source>
</evidence>
<gene>
    <name evidence="2" type="ORF">BB560_000047</name>
</gene>
<protein>
    <recommendedName>
        <fullName evidence="4">GATA-type domain-containing protein</fullName>
    </recommendedName>
</protein>
<feature type="compositionally biased region" description="Polar residues" evidence="1">
    <location>
        <begin position="189"/>
        <end position="198"/>
    </location>
</feature>
<evidence type="ECO:0008006" key="4">
    <source>
        <dbReference type="Google" id="ProtNLM"/>
    </source>
</evidence>
<feature type="region of interest" description="Disordered" evidence="1">
    <location>
        <begin position="177"/>
        <end position="199"/>
    </location>
</feature>